<gene>
    <name evidence="1" type="ORF">MAPG_09554</name>
</gene>
<proteinExistence type="predicted"/>
<evidence type="ECO:0000313" key="2">
    <source>
        <dbReference type="EnsemblFungi" id="MAPG_09554T0"/>
    </source>
</evidence>
<protein>
    <submittedName>
        <fullName evidence="1 2">Uncharacterized protein</fullName>
    </submittedName>
</protein>
<dbReference type="EMBL" id="GL876976">
    <property type="protein sequence ID" value="KLU91029.1"/>
    <property type="molecule type" value="Genomic_DNA"/>
</dbReference>
<reference evidence="3" key="1">
    <citation type="submission" date="2010-05" db="EMBL/GenBank/DDBJ databases">
        <title>The genome sequence of Magnaporthe poae strain ATCC 64411.</title>
        <authorList>
            <person name="Ma L.-J."/>
            <person name="Dead R."/>
            <person name="Young S."/>
            <person name="Zeng Q."/>
            <person name="Koehrsen M."/>
            <person name="Alvarado L."/>
            <person name="Berlin A."/>
            <person name="Chapman S.B."/>
            <person name="Chen Z."/>
            <person name="Freedman E."/>
            <person name="Gellesch M."/>
            <person name="Goldberg J."/>
            <person name="Griggs A."/>
            <person name="Gujja S."/>
            <person name="Heilman E.R."/>
            <person name="Heiman D."/>
            <person name="Hepburn T."/>
            <person name="Howarth C."/>
            <person name="Jen D."/>
            <person name="Larson L."/>
            <person name="Mehta T."/>
            <person name="Neiman D."/>
            <person name="Pearson M."/>
            <person name="Roberts A."/>
            <person name="Saif S."/>
            <person name="Shea T."/>
            <person name="Shenoy N."/>
            <person name="Sisk P."/>
            <person name="Stolte C."/>
            <person name="Sykes S."/>
            <person name="Walk T."/>
            <person name="White J."/>
            <person name="Yandava C."/>
            <person name="Haas B."/>
            <person name="Nusbaum C."/>
            <person name="Birren B."/>
        </authorList>
    </citation>
    <scope>NUCLEOTIDE SEQUENCE [LARGE SCALE GENOMIC DNA]</scope>
    <source>
        <strain evidence="3">ATCC 64411 / 73-15</strain>
    </source>
</reference>
<organism evidence="2 3">
    <name type="scientific">Magnaporthiopsis poae (strain ATCC 64411 / 73-15)</name>
    <name type="common">Kentucky bluegrass fungus</name>
    <name type="synonym">Magnaporthe poae</name>
    <dbReference type="NCBI Taxonomy" id="644358"/>
    <lineage>
        <taxon>Eukaryota</taxon>
        <taxon>Fungi</taxon>
        <taxon>Dikarya</taxon>
        <taxon>Ascomycota</taxon>
        <taxon>Pezizomycotina</taxon>
        <taxon>Sordariomycetes</taxon>
        <taxon>Sordariomycetidae</taxon>
        <taxon>Magnaporthales</taxon>
        <taxon>Magnaporthaceae</taxon>
        <taxon>Magnaporthiopsis</taxon>
    </lineage>
</organism>
<evidence type="ECO:0000313" key="1">
    <source>
        <dbReference type="EMBL" id="KLU91029.1"/>
    </source>
</evidence>
<sequence>MYSSLWLAQSLGCHALRKDQSGGIAKCHGHHTDDEPVHWQLFGLSPSSHTTASKRTTIYRARLHLLVVRACVMLAGIAARPENGLRGMDALI</sequence>
<reference evidence="2" key="5">
    <citation type="submission" date="2015-06" db="UniProtKB">
        <authorList>
            <consortium name="EnsemblFungi"/>
        </authorList>
    </citation>
    <scope>IDENTIFICATION</scope>
    <source>
        <strain evidence="2">ATCC 64411</strain>
    </source>
</reference>
<dbReference type="EnsemblFungi" id="MAPG_09554T0">
    <property type="protein sequence ID" value="MAPG_09554T0"/>
    <property type="gene ID" value="MAPG_09554"/>
</dbReference>
<accession>A0A0C4EA95</accession>
<evidence type="ECO:0000313" key="3">
    <source>
        <dbReference type="Proteomes" id="UP000011715"/>
    </source>
</evidence>
<name>A0A0C4EA95_MAGP6</name>
<dbReference type="AlphaFoldDB" id="A0A0C4EA95"/>
<dbReference type="EMBL" id="ADBL01002442">
    <property type="status" value="NOT_ANNOTATED_CDS"/>
    <property type="molecule type" value="Genomic_DNA"/>
</dbReference>
<dbReference type="Proteomes" id="UP000011715">
    <property type="component" value="Unassembled WGS sequence"/>
</dbReference>
<reference evidence="1" key="3">
    <citation type="submission" date="2011-03" db="EMBL/GenBank/DDBJ databases">
        <title>Annotation of Magnaporthe poae ATCC 64411.</title>
        <authorList>
            <person name="Ma L.-J."/>
            <person name="Dead R."/>
            <person name="Young S.K."/>
            <person name="Zeng Q."/>
            <person name="Gargeya S."/>
            <person name="Fitzgerald M."/>
            <person name="Haas B."/>
            <person name="Abouelleil A."/>
            <person name="Alvarado L."/>
            <person name="Arachchi H.M."/>
            <person name="Berlin A."/>
            <person name="Brown A."/>
            <person name="Chapman S.B."/>
            <person name="Chen Z."/>
            <person name="Dunbar C."/>
            <person name="Freedman E."/>
            <person name="Gearin G."/>
            <person name="Gellesch M."/>
            <person name="Goldberg J."/>
            <person name="Griggs A."/>
            <person name="Gujja S."/>
            <person name="Heiman D."/>
            <person name="Howarth C."/>
            <person name="Larson L."/>
            <person name="Lui A."/>
            <person name="MacDonald P.J.P."/>
            <person name="Mehta T."/>
            <person name="Montmayeur A."/>
            <person name="Murphy C."/>
            <person name="Neiman D."/>
            <person name="Pearson M."/>
            <person name="Priest M."/>
            <person name="Roberts A."/>
            <person name="Saif S."/>
            <person name="Shea T."/>
            <person name="Shenoy N."/>
            <person name="Sisk P."/>
            <person name="Stolte C."/>
            <person name="Sykes S."/>
            <person name="Yandava C."/>
            <person name="Wortman J."/>
            <person name="Nusbaum C."/>
            <person name="Birren B."/>
        </authorList>
    </citation>
    <scope>NUCLEOTIDE SEQUENCE</scope>
    <source>
        <strain evidence="1">ATCC 64411</strain>
    </source>
</reference>
<reference evidence="2" key="4">
    <citation type="journal article" date="2015" name="G3 (Bethesda)">
        <title>Genome sequences of three phytopathogenic species of the Magnaporthaceae family of fungi.</title>
        <authorList>
            <person name="Okagaki L.H."/>
            <person name="Nunes C.C."/>
            <person name="Sailsbery J."/>
            <person name="Clay B."/>
            <person name="Brown D."/>
            <person name="John T."/>
            <person name="Oh Y."/>
            <person name="Young N."/>
            <person name="Fitzgerald M."/>
            <person name="Haas B.J."/>
            <person name="Zeng Q."/>
            <person name="Young S."/>
            <person name="Adiconis X."/>
            <person name="Fan L."/>
            <person name="Levin J.Z."/>
            <person name="Mitchell T.K."/>
            <person name="Okubara P.A."/>
            <person name="Farman M.L."/>
            <person name="Kohn L.M."/>
            <person name="Birren B."/>
            <person name="Ma L.-J."/>
            <person name="Dean R.A."/>
        </authorList>
    </citation>
    <scope>NUCLEOTIDE SEQUENCE</scope>
    <source>
        <strain evidence="2">ATCC 64411 / 73-15</strain>
    </source>
</reference>
<keyword evidence="3" id="KW-1185">Reference proteome</keyword>
<dbReference type="VEuPathDB" id="FungiDB:MAPG_09554"/>
<reference evidence="1" key="2">
    <citation type="submission" date="2010-05" db="EMBL/GenBank/DDBJ databases">
        <title>The Genome Sequence of Magnaporthe poae strain ATCC 64411.</title>
        <authorList>
            <consortium name="The Broad Institute Genome Sequencing Platform"/>
            <consortium name="Broad Institute Genome Sequencing Center for Infectious Disease"/>
            <person name="Ma L.-J."/>
            <person name="Dead R."/>
            <person name="Young S."/>
            <person name="Zeng Q."/>
            <person name="Koehrsen M."/>
            <person name="Alvarado L."/>
            <person name="Berlin A."/>
            <person name="Chapman S.B."/>
            <person name="Chen Z."/>
            <person name="Freedman E."/>
            <person name="Gellesch M."/>
            <person name="Goldberg J."/>
            <person name="Griggs A."/>
            <person name="Gujja S."/>
            <person name="Heilman E.R."/>
            <person name="Heiman D."/>
            <person name="Hepburn T."/>
            <person name="Howarth C."/>
            <person name="Jen D."/>
            <person name="Larson L."/>
            <person name="Mehta T."/>
            <person name="Neiman D."/>
            <person name="Pearson M."/>
            <person name="Roberts A."/>
            <person name="Saif S."/>
            <person name="Shea T."/>
            <person name="Shenoy N."/>
            <person name="Sisk P."/>
            <person name="Stolte C."/>
            <person name="Sykes S."/>
            <person name="Walk T."/>
            <person name="White J."/>
            <person name="Yandava C."/>
            <person name="Haas B."/>
            <person name="Nusbaum C."/>
            <person name="Birren B."/>
        </authorList>
    </citation>
    <scope>NUCLEOTIDE SEQUENCE</scope>
    <source>
        <strain evidence="1">ATCC 64411</strain>
    </source>
</reference>